<dbReference type="SUPFAM" id="SSF57756">
    <property type="entry name" value="Retrovirus zinc finger-like domains"/>
    <property type="match status" value="1"/>
</dbReference>
<dbReference type="AlphaFoldDB" id="A0A4Y2A682"/>
<keyword evidence="1" id="KW-0479">Metal-binding</keyword>
<gene>
    <name evidence="4" type="ORF">AVEN_194432_1</name>
</gene>
<protein>
    <recommendedName>
        <fullName evidence="3">CCHC-type domain-containing protein</fullName>
    </recommendedName>
</protein>
<organism evidence="4 5">
    <name type="scientific">Araneus ventricosus</name>
    <name type="common">Orbweaver spider</name>
    <name type="synonym">Epeira ventricosa</name>
    <dbReference type="NCBI Taxonomy" id="182803"/>
    <lineage>
        <taxon>Eukaryota</taxon>
        <taxon>Metazoa</taxon>
        <taxon>Ecdysozoa</taxon>
        <taxon>Arthropoda</taxon>
        <taxon>Chelicerata</taxon>
        <taxon>Arachnida</taxon>
        <taxon>Araneae</taxon>
        <taxon>Araneomorphae</taxon>
        <taxon>Entelegynae</taxon>
        <taxon>Araneoidea</taxon>
        <taxon>Araneidae</taxon>
        <taxon>Araneus</taxon>
    </lineage>
</organism>
<dbReference type="Gene3D" id="4.10.60.10">
    <property type="entry name" value="Zinc finger, CCHC-type"/>
    <property type="match status" value="1"/>
</dbReference>
<accession>A0A4Y2A682</accession>
<dbReference type="Proteomes" id="UP000499080">
    <property type="component" value="Unassembled WGS sequence"/>
</dbReference>
<evidence type="ECO:0000256" key="2">
    <source>
        <dbReference type="SAM" id="MobiDB-lite"/>
    </source>
</evidence>
<keyword evidence="5" id="KW-1185">Reference proteome</keyword>
<sequence>MGPLKQLPFSGQSSVNNFDTFFIIKRITEKDDNFSSVSPFLVKKAITGSIGTVTSINLMRSSDLLVEVASRKQAHQILKLNSLSTIPISVQPHVILNTSKGVITCGRLLNLTNEETAHELGGQGVKDVRRINIRRDGELMPTKHFILTFSTPRLPGYIKASYARCSVRPYIPNTLRCFKCQRFGHYKTNCRGTLTCARCAVAGHESTDCTAVERCVNCQGKHTSFSRSCPKWKVEKEIVATKFKNNISFPEARRLVKAQTPPDDKSYASVVNKNHPVYQTTHCPHCNHVVTMSNFPSSSKSAEPVAIASSSGSKNKNILPKPSSQTSAVPPDSHDSSGFTIVKRNKKPKISSKSQSSNNNRIKTNTATKFWKNHHFHLRRLLQKKLKIKLKKNEPDKDKISTVKTANSTSDSSEGKSSDTDSDITVTSAPEVSNTQKNRARSKSDKSQKL</sequence>
<dbReference type="PROSITE" id="PS50158">
    <property type="entry name" value="ZF_CCHC"/>
    <property type="match status" value="1"/>
</dbReference>
<feature type="region of interest" description="Disordered" evidence="2">
    <location>
        <begin position="393"/>
        <end position="450"/>
    </location>
</feature>
<feature type="region of interest" description="Disordered" evidence="2">
    <location>
        <begin position="297"/>
        <end position="368"/>
    </location>
</feature>
<dbReference type="GO" id="GO:0003676">
    <property type="term" value="F:nucleic acid binding"/>
    <property type="evidence" value="ECO:0007669"/>
    <property type="project" value="InterPro"/>
</dbReference>
<feature type="compositionally biased region" description="Low complexity" evidence="2">
    <location>
        <begin position="351"/>
        <end position="360"/>
    </location>
</feature>
<evidence type="ECO:0000313" key="5">
    <source>
        <dbReference type="Proteomes" id="UP000499080"/>
    </source>
</evidence>
<proteinExistence type="predicted"/>
<comment type="caution">
    <text evidence="4">The sequence shown here is derived from an EMBL/GenBank/DDBJ whole genome shotgun (WGS) entry which is preliminary data.</text>
</comment>
<name>A0A4Y2A682_ARAVE</name>
<dbReference type="GO" id="GO:0008270">
    <property type="term" value="F:zinc ion binding"/>
    <property type="evidence" value="ECO:0007669"/>
    <property type="project" value="UniProtKB-KW"/>
</dbReference>
<feature type="compositionally biased region" description="Polar residues" evidence="2">
    <location>
        <begin position="308"/>
        <end position="328"/>
    </location>
</feature>
<dbReference type="InterPro" id="IPR036875">
    <property type="entry name" value="Znf_CCHC_sf"/>
</dbReference>
<dbReference type="InterPro" id="IPR001878">
    <property type="entry name" value="Znf_CCHC"/>
</dbReference>
<evidence type="ECO:0000256" key="1">
    <source>
        <dbReference type="PROSITE-ProRule" id="PRU00047"/>
    </source>
</evidence>
<evidence type="ECO:0000259" key="3">
    <source>
        <dbReference type="PROSITE" id="PS50158"/>
    </source>
</evidence>
<evidence type="ECO:0000313" key="4">
    <source>
        <dbReference type="EMBL" id="GBL75190.1"/>
    </source>
</evidence>
<feature type="domain" description="CCHC-type" evidence="3">
    <location>
        <begin position="176"/>
        <end position="191"/>
    </location>
</feature>
<keyword evidence="1" id="KW-0863">Zinc-finger</keyword>
<reference evidence="4 5" key="1">
    <citation type="journal article" date="2019" name="Sci. Rep.">
        <title>Orb-weaving spider Araneus ventricosus genome elucidates the spidroin gene catalogue.</title>
        <authorList>
            <person name="Kono N."/>
            <person name="Nakamura H."/>
            <person name="Ohtoshi R."/>
            <person name="Moran D.A.P."/>
            <person name="Shinohara A."/>
            <person name="Yoshida Y."/>
            <person name="Fujiwara M."/>
            <person name="Mori M."/>
            <person name="Tomita M."/>
            <person name="Arakawa K."/>
        </authorList>
    </citation>
    <scope>NUCLEOTIDE SEQUENCE [LARGE SCALE GENOMIC DNA]</scope>
</reference>
<dbReference type="OrthoDB" id="6435927at2759"/>
<dbReference type="EMBL" id="BGPR01000007">
    <property type="protein sequence ID" value="GBL75190.1"/>
    <property type="molecule type" value="Genomic_DNA"/>
</dbReference>
<keyword evidence="1" id="KW-0862">Zinc</keyword>
<dbReference type="SMART" id="SM00343">
    <property type="entry name" value="ZnF_C2HC"/>
    <property type="match status" value="2"/>
</dbReference>